<dbReference type="NCBIfam" id="TIGR00374">
    <property type="entry name" value="flippase-like domain"/>
    <property type="match status" value="1"/>
</dbReference>
<evidence type="ECO:0000256" key="3">
    <source>
        <dbReference type="ARBA" id="ARBA00022692"/>
    </source>
</evidence>
<proteinExistence type="predicted"/>
<evidence type="ECO:0000313" key="7">
    <source>
        <dbReference type="EMBL" id="KKW30144.1"/>
    </source>
</evidence>
<keyword evidence="3 6" id="KW-0812">Transmembrane</keyword>
<comment type="caution">
    <text evidence="7">The sequence shown here is derived from an EMBL/GenBank/DDBJ whole genome shotgun (WGS) entry which is preliminary data.</text>
</comment>
<reference evidence="7 8" key="1">
    <citation type="journal article" date="2015" name="Nature">
        <title>rRNA introns, odd ribosomes, and small enigmatic genomes across a large radiation of phyla.</title>
        <authorList>
            <person name="Brown C.T."/>
            <person name="Hug L.A."/>
            <person name="Thomas B.C."/>
            <person name="Sharon I."/>
            <person name="Castelle C.J."/>
            <person name="Singh A."/>
            <person name="Wilkins M.J."/>
            <person name="Williams K.H."/>
            <person name="Banfield J.F."/>
        </authorList>
    </citation>
    <scope>NUCLEOTIDE SEQUENCE [LARGE SCALE GENOMIC DNA]</scope>
</reference>
<evidence type="ECO:0000256" key="6">
    <source>
        <dbReference type="SAM" id="Phobius"/>
    </source>
</evidence>
<organism evidence="7 8">
    <name type="scientific">Candidatus Uhrbacteria bacterium GW2011_GWD2_52_7</name>
    <dbReference type="NCBI Taxonomy" id="1618989"/>
    <lineage>
        <taxon>Bacteria</taxon>
        <taxon>Candidatus Uhriibacteriota</taxon>
    </lineage>
</organism>
<dbReference type="Proteomes" id="UP000034846">
    <property type="component" value="Unassembled WGS sequence"/>
</dbReference>
<feature type="transmembrane region" description="Helical" evidence="6">
    <location>
        <begin position="6"/>
        <end position="27"/>
    </location>
</feature>
<feature type="transmembrane region" description="Helical" evidence="6">
    <location>
        <begin position="131"/>
        <end position="151"/>
    </location>
</feature>
<dbReference type="PANTHER" id="PTHR39087">
    <property type="entry name" value="UPF0104 MEMBRANE PROTEIN MJ1595"/>
    <property type="match status" value="1"/>
</dbReference>
<evidence type="ECO:0000256" key="1">
    <source>
        <dbReference type="ARBA" id="ARBA00004651"/>
    </source>
</evidence>
<dbReference type="Pfam" id="PF03706">
    <property type="entry name" value="LPG_synthase_TM"/>
    <property type="match status" value="1"/>
</dbReference>
<evidence type="ECO:0000256" key="2">
    <source>
        <dbReference type="ARBA" id="ARBA00022475"/>
    </source>
</evidence>
<keyword evidence="5 6" id="KW-0472">Membrane</keyword>
<feature type="transmembrane region" description="Helical" evidence="6">
    <location>
        <begin position="158"/>
        <end position="182"/>
    </location>
</feature>
<dbReference type="AlphaFoldDB" id="A0A0G2ACK2"/>
<dbReference type="GO" id="GO:0005886">
    <property type="term" value="C:plasma membrane"/>
    <property type="evidence" value="ECO:0007669"/>
    <property type="project" value="UniProtKB-SubCell"/>
</dbReference>
<dbReference type="InterPro" id="IPR022791">
    <property type="entry name" value="L-PG_synthase/AglD"/>
</dbReference>
<protein>
    <recommendedName>
        <fullName evidence="9">Lysylphosphatidylglycerol synthetase/UPF0104</fullName>
    </recommendedName>
</protein>
<accession>A0A0G2ACK2</accession>
<dbReference type="PANTHER" id="PTHR39087:SF2">
    <property type="entry name" value="UPF0104 MEMBRANE PROTEIN MJ1595"/>
    <property type="match status" value="1"/>
</dbReference>
<feature type="transmembrane region" description="Helical" evidence="6">
    <location>
        <begin position="39"/>
        <end position="61"/>
    </location>
</feature>
<keyword evidence="4 6" id="KW-1133">Transmembrane helix</keyword>
<feature type="transmembrane region" description="Helical" evidence="6">
    <location>
        <begin position="225"/>
        <end position="249"/>
    </location>
</feature>
<evidence type="ECO:0000256" key="5">
    <source>
        <dbReference type="ARBA" id="ARBA00023136"/>
    </source>
</evidence>
<name>A0A0G2ACK2_9BACT</name>
<feature type="transmembrane region" description="Helical" evidence="6">
    <location>
        <begin position="286"/>
        <end position="307"/>
    </location>
</feature>
<gene>
    <name evidence="7" type="ORF">UY72_C0021G0008</name>
</gene>
<comment type="subcellular location">
    <subcellularLocation>
        <location evidence="1">Cell membrane</location>
        <topology evidence="1">Multi-pass membrane protein</topology>
    </subcellularLocation>
</comment>
<sequence length="337" mass="36122">MKRYWLFKGALSVLSLIVGTGILVRIIARDGWQDVLGEIARFGWAPLLGFVLLSLGNFALYSLRWQLITNSHLPPEKHLSMLAMYQHRMSGFAVGYLTPAAQVAGEPARIGLLVADGISAKVATSSVTLDIGFELCMYVAFMAAGVGFALAQGTGSPAVLFATIIALVFLLGVILGFLISAASGKRVLSQELRILGFGGKRTKGVVVWVSEMEGLMTEFFRGRSALVVVLALLSFVMVSFKVVEVVYLAHFFGVTLNAAQAFLVSTLPGVALLLPIPGGLGVFEGGFAAVFTALNVSLNPVAFALIIRIRDAVFIGWGVSHLIQRTGRYVIERSNRA</sequence>
<dbReference type="EMBL" id="LCRD01000021">
    <property type="protein sequence ID" value="KKW30144.1"/>
    <property type="molecule type" value="Genomic_DNA"/>
</dbReference>
<evidence type="ECO:0000313" key="8">
    <source>
        <dbReference type="Proteomes" id="UP000034846"/>
    </source>
</evidence>
<evidence type="ECO:0000256" key="4">
    <source>
        <dbReference type="ARBA" id="ARBA00022989"/>
    </source>
</evidence>
<feature type="transmembrane region" description="Helical" evidence="6">
    <location>
        <begin position="261"/>
        <end position="280"/>
    </location>
</feature>
<keyword evidence="2" id="KW-1003">Cell membrane</keyword>
<evidence type="ECO:0008006" key="9">
    <source>
        <dbReference type="Google" id="ProtNLM"/>
    </source>
</evidence>